<organism evidence="1 2">
    <name type="scientific">Armillaria tabescens</name>
    <name type="common">Ringless honey mushroom</name>
    <name type="synonym">Agaricus tabescens</name>
    <dbReference type="NCBI Taxonomy" id="1929756"/>
    <lineage>
        <taxon>Eukaryota</taxon>
        <taxon>Fungi</taxon>
        <taxon>Dikarya</taxon>
        <taxon>Basidiomycota</taxon>
        <taxon>Agaricomycotina</taxon>
        <taxon>Agaricomycetes</taxon>
        <taxon>Agaricomycetidae</taxon>
        <taxon>Agaricales</taxon>
        <taxon>Marasmiineae</taxon>
        <taxon>Physalacriaceae</taxon>
        <taxon>Desarmillaria</taxon>
    </lineage>
</organism>
<protein>
    <submittedName>
        <fullName evidence="1">Uncharacterized protein</fullName>
    </submittedName>
</protein>
<dbReference type="RefSeq" id="XP_060328565.1">
    <property type="nucleotide sequence ID" value="XM_060469787.1"/>
</dbReference>
<reference evidence="1" key="1">
    <citation type="submission" date="2023-06" db="EMBL/GenBank/DDBJ databases">
        <authorList>
            <consortium name="Lawrence Berkeley National Laboratory"/>
            <person name="Ahrendt S."/>
            <person name="Sahu N."/>
            <person name="Indic B."/>
            <person name="Wong-Bajracharya J."/>
            <person name="Merenyi Z."/>
            <person name="Ke H.-M."/>
            <person name="Monk M."/>
            <person name="Kocsube S."/>
            <person name="Drula E."/>
            <person name="Lipzen A."/>
            <person name="Balint B."/>
            <person name="Henrissat B."/>
            <person name="Andreopoulos B."/>
            <person name="Martin F.M."/>
            <person name="Harder C.B."/>
            <person name="Rigling D."/>
            <person name="Ford K.L."/>
            <person name="Foster G.D."/>
            <person name="Pangilinan J."/>
            <person name="Papanicolaou A."/>
            <person name="Barry K."/>
            <person name="LaButti K."/>
            <person name="Viragh M."/>
            <person name="Koriabine M."/>
            <person name="Yan M."/>
            <person name="Riley R."/>
            <person name="Champramary S."/>
            <person name="Plett K.L."/>
            <person name="Tsai I.J."/>
            <person name="Slot J."/>
            <person name="Sipos G."/>
            <person name="Plett J."/>
            <person name="Nagy L.G."/>
            <person name="Grigoriev I.V."/>
        </authorList>
    </citation>
    <scope>NUCLEOTIDE SEQUENCE</scope>
    <source>
        <strain evidence="1">CCBAS 213</strain>
    </source>
</reference>
<gene>
    <name evidence="1" type="ORF">EV420DRAFT_1481617</name>
</gene>
<comment type="caution">
    <text evidence="1">The sequence shown here is derived from an EMBL/GenBank/DDBJ whole genome shotgun (WGS) entry which is preliminary data.</text>
</comment>
<dbReference type="EMBL" id="JAUEPS010000027">
    <property type="protein sequence ID" value="KAK0454177.1"/>
    <property type="molecule type" value="Genomic_DNA"/>
</dbReference>
<evidence type="ECO:0000313" key="2">
    <source>
        <dbReference type="Proteomes" id="UP001175211"/>
    </source>
</evidence>
<keyword evidence="2" id="KW-1185">Reference proteome</keyword>
<accession>A0AA39K411</accession>
<dbReference type="Proteomes" id="UP001175211">
    <property type="component" value="Unassembled WGS sequence"/>
</dbReference>
<dbReference type="GeneID" id="85353335"/>
<name>A0AA39K411_ARMTA</name>
<proteinExistence type="predicted"/>
<evidence type="ECO:0000313" key="1">
    <source>
        <dbReference type="EMBL" id="KAK0454177.1"/>
    </source>
</evidence>
<sequence length="185" mass="20886">MLTRSRNGFYWLRELRRWVFKLRLSGWFCGLLMSSIELGPTQNRYVGYTQIMADGSIGVQICANELSMERNMQCSYAWVAGQILQNTSKVYLGPGRQQYIGDWIWACYCTTSPIHDIHEKLMEFQSARSSYCEATSGHCRKTCFVPLKAIMNLGLGVADAVVVDACVSMMLVSVDIINGEKEDAL</sequence>
<dbReference type="AlphaFoldDB" id="A0AA39K411"/>